<dbReference type="GO" id="GO:0016020">
    <property type="term" value="C:membrane"/>
    <property type="evidence" value="ECO:0007669"/>
    <property type="project" value="UniProtKB-SubCell"/>
</dbReference>
<organism evidence="12">
    <name type="scientific">Heligmosomoides polygyrus</name>
    <name type="common">Parasitic roundworm</name>
    <dbReference type="NCBI Taxonomy" id="6339"/>
    <lineage>
        <taxon>Eukaryota</taxon>
        <taxon>Metazoa</taxon>
        <taxon>Ecdysozoa</taxon>
        <taxon>Nematoda</taxon>
        <taxon>Chromadorea</taxon>
        <taxon>Rhabditida</taxon>
        <taxon>Rhabditina</taxon>
        <taxon>Rhabditomorpha</taxon>
        <taxon>Strongyloidea</taxon>
        <taxon>Heligmosomidae</taxon>
        <taxon>Heligmosomoides</taxon>
    </lineage>
</organism>
<evidence type="ECO:0000256" key="7">
    <source>
        <dbReference type="ARBA" id="ARBA00022989"/>
    </source>
</evidence>
<keyword evidence="4" id="KW-0808">Transferase</keyword>
<dbReference type="InterPro" id="IPR003406">
    <property type="entry name" value="Glyco_trans_14"/>
</dbReference>
<reference evidence="14" key="2">
    <citation type="submission" date="2019-09" db="UniProtKB">
        <authorList>
            <consortium name="WormBaseParasite"/>
        </authorList>
    </citation>
    <scope>IDENTIFICATION</scope>
</reference>
<feature type="non-terminal residue" evidence="12">
    <location>
        <position position="1"/>
    </location>
</feature>
<evidence type="ECO:0000313" key="12">
    <source>
        <dbReference type="EMBL" id="VDO92104.1"/>
    </source>
</evidence>
<name>A0A3P8A6L5_HELPZ</name>
<keyword evidence="5" id="KW-0812">Transmembrane</keyword>
<evidence type="ECO:0000256" key="11">
    <source>
        <dbReference type="SAM" id="MobiDB-lite"/>
    </source>
</evidence>
<dbReference type="EMBL" id="UZAH01027495">
    <property type="protein sequence ID" value="VDO92104.1"/>
    <property type="molecule type" value="Genomic_DNA"/>
</dbReference>
<feature type="compositionally biased region" description="Polar residues" evidence="11">
    <location>
        <begin position="75"/>
        <end position="84"/>
    </location>
</feature>
<evidence type="ECO:0000256" key="9">
    <source>
        <dbReference type="ARBA" id="ARBA00023180"/>
    </source>
</evidence>
<dbReference type="Proteomes" id="UP000050761">
    <property type="component" value="Unassembled WGS sequence"/>
</dbReference>
<evidence type="ECO:0000256" key="3">
    <source>
        <dbReference type="ARBA" id="ARBA00022676"/>
    </source>
</evidence>
<dbReference type="GO" id="GO:0008375">
    <property type="term" value="F:acetylglucosaminyltransferase activity"/>
    <property type="evidence" value="ECO:0007669"/>
    <property type="project" value="TreeGrafter"/>
</dbReference>
<sequence length="422" mass="47373">ASVAAAVRVDYFDGKAKTKAEIGFAKKKLIEELTSALKDQGRKLDHFDVACGAPQKIEPACSPLKLDAGDLKKNNNGVTCQQPTGARAGETQAKKQRPMHISKEGSAHPSSVKTAVVIDKFRTAVAVYKVEGARKRPQKVAENDSNGRALSWVQVAVTILARENDLSVRKTLEAFWIASQNPEINRRDERRIFMGDEVEAAKAKRLRFNGSEIVEAIVDSKNRCDLFRRLFDFFPTLSKEERQFPLAYAMLVHKDLVQVLMLLSAVYQPQNQFCVAVDGKADQKFWMAINELSNCYPNIAVVVSSKEVFYNLLLRISPSLTYSLYLKRNGCLSKILSGVDAPLKTNLEMVRILTALNGSFNTEISPFERYRLRRKRSKDSPLPLVKSSLSAAFSRESANFMTNSEVRYVHHIAIFTSNWTLF</sequence>
<evidence type="ECO:0000256" key="4">
    <source>
        <dbReference type="ARBA" id="ARBA00022679"/>
    </source>
</evidence>
<dbReference type="OrthoDB" id="5854369at2759"/>
<evidence type="ECO:0000256" key="10">
    <source>
        <dbReference type="ARBA" id="ARBA00038150"/>
    </source>
</evidence>
<evidence type="ECO:0000256" key="8">
    <source>
        <dbReference type="ARBA" id="ARBA00023136"/>
    </source>
</evidence>
<keyword evidence="7" id="KW-1133">Transmembrane helix</keyword>
<comment type="pathway">
    <text evidence="2">Protein modification; protein glycosylation.</text>
</comment>
<dbReference type="PANTHER" id="PTHR19297:SF185">
    <property type="entry name" value="BETA-1,3-GALACTOSYL-O-GLYCOSYL-GLYCOPROTEIN BETA-1,6-N-ACETYLGLUCOSAMINYLTRANSFERASE 3"/>
    <property type="match status" value="1"/>
</dbReference>
<protein>
    <submittedName>
        <fullName evidence="14">MULE domain-containing protein</fullName>
    </submittedName>
</protein>
<evidence type="ECO:0000313" key="13">
    <source>
        <dbReference type="Proteomes" id="UP000050761"/>
    </source>
</evidence>
<keyword evidence="3" id="KW-0328">Glycosyltransferase</keyword>
<keyword evidence="9" id="KW-0325">Glycoprotein</keyword>
<proteinExistence type="inferred from homology"/>
<dbReference type="PANTHER" id="PTHR19297">
    <property type="entry name" value="GLYCOSYLTRANSFERASE 14 FAMILY MEMBER"/>
    <property type="match status" value="1"/>
</dbReference>
<feature type="region of interest" description="Disordered" evidence="11">
    <location>
        <begin position="75"/>
        <end position="96"/>
    </location>
</feature>
<keyword evidence="6" id="KW-0735">Signal-anchor</keyword>
<gene>
    <name evidence="12" type="ORF">HPBE_LOCUS12424</name>
</gene>
<keyword evidence="8" id="KW-0472">Membrane</keyword>
<evidence type="ECO:0000313" key="14">
    <source>
        <dbReference type="WBParaSite" id="HPBE_0001242301-mRNA-1"/>
    </source>
</evidence>
<evidence type="ECO:0000256" key="1">
    <source>
        <dbReference type="ARBA" id="ARBA00004606"/>
    </source>
</evidence>
<accession>A0A3P8A6L5</accession>
<keyword evidence="13" id="KW-1185">Reference proteome</keyword>
<dbReference type="Pfam" id="PF02485">
    <property type="entry name" value="Branch"/>
    <property type="match status" value="1"/>
</dbReference>
<dbReference type="WBParaSite" id="HPBE_0001242301-mRNA-1">
    <property type="protein sequence ID" value="HPBE_0001242301-mRNA-1"/>
    <property type="gene ID" value="HPBE_0001242301"/>
</dbReference>
<evidence type="ECO:0000256" key="2">
    <source>
        <dbReference type="ARBA" id="ARBA00004922"/>
    </source>
</evidence>
<comment type="subcellular location">
    <subcellularLocation>
        <location evidence="1">Membrane</location>
        <topology evidence="1">Single-pass type II membrane protein</topology>
    </subcellularLocation>
</comment>
<evidence type="ECO:0000256" key="5">
    <source>
        <dbReference type="ARBA" id="ARBA00022692"/>
    </source>
</evidence>
<reference evidence="12 13" key="1">
    <citation type="submission" date="2018-11" db="EMBL/GenBank/DDBJ databases">
        <authorList>
            <consortium name="Pathogen Informatics"/>
        </authorList>
    </citation>
    <scope>NUCLEOTIDE SEQUENCE [LARGE SCALE GENOMIC DNA]</scope>
</reference>
<dbReference type="AlphaFoldDB" id="A0A3P8A6L5"/>
<comment type="similarity">
    <text evidence="10">Belongs to the glycosyltransferase 14 family.</text>
</comment>
<evidence type="ECO:0000256" key="6">
    <source>
        <dbReference type="ARBA" id="ARBA00022968"/>
    </source>
</evidence>